<dbReference type="PANTHER" id="PTHR31689">
    <property type="entry name" value="DIAMINOPIMELATE EPIMERASE, CHLOROPLASTIC"/>
    <property type="match status" value="1"/>
</dbReference>
<feature type="site" description="Could be important to modulate the pK values of the two catalytic cysteine residues" evidence="8">
    <location>
        <position position="166"/>
    </location>
</feature>
<feature type="binding site" evidence="8">
    <location>
        <position position="20"/>
    </location>
    <ligand>
        <name>substrate</name>
    </ligand>
</feature>
<dbReference type="PANTHER" id="PTHR31689:SF0">
    <property type="entry name" value="DIAMINOPIMELATE EPIMERASE"/>
    <property type="match status" value="1"/>
</dbReference>
<evidence type="ECO:0000256" key="4">
    <source>
        <dbReference type="ARBA" id="ARBA00022605"/>
    </source>
</evidence>
<protein>
    <recommendedName>
        <fullName evidence="3 8">Diaminopimelate epimerase</fullName>
        <shortName evidence="8">DAP epimerase</shortName>
        <ecNumber evidence="3 8">5.1.1.7</ecNumber>
    </recommendedName>
    <alternativeName>
        <fullName evidence="8">PLP-independent amino acid racemase</fullName>
    </alternativeName>
</protein>
<dbReference type="Gene3D" id="3.10.310.10">
    <property type="entry name" value="Diaminopimelate Epimerase, Chain A, domain 1"/>
    <property type="match status" value="2"/>
</dbReference>
<comment type="subunit">
    <text evidence="8">Homodimer.</text>
</comment>
<feature type="active site" description="Proton acceptor" evidence="8">
    <location>
        <position position="224"/>
    </location>
</feature>
<feature type="binding site" evidence="8">
    <location>
        <begin position="225"/>
        <end position="226"/>
    </location>
    <ligand>
        <name>substrate</name>
    </ligand>
</feature>
<comment type="subcellular location">
    <subcellularLocation>
        <location evidence="8">Cytoplasm</location>
    </subcellularLocation>
</comment>
<evidence type="ECO:0000256" key="2">
    <source>
        <dbReference type="ARBA" id="ARBA00010219"/>
    </source>
</evidence>
<evidence type="ECO:0000256" key="9">
    <source>
        <dbReference type="PROSITE-ProRule" id="PRU10125"/>
    </source>
</evidence>
<dbReference type="HAMAP" id="MF_00197">
    <property type="entry name" value="DAP_epimerase"/>
    <property type="match status" value="1"/>
</dbReference>
<dbReference type="InterPro" id="IPR018510">
    <property type="entry name" value="DAP_epimerase_AS"/>
</dbReference>
<name>A0ABU5E5C5_9PROT</name>
<keyword evidence="6 8" id="KW-0413">Isomerase</keyword>
<dbReference type="NCBIfam" id="TIGR00652">
    <property type="entry name" value="DapF"/>
    <property type="match status" value="1"/>
</dbReference>
<feature type="active site" evidence="9">
    <location>
        <position position="82"/>
    </location>
</feature>
<feature type="binding site" evidence="8">
    <location>
        <position position="73"/>
    </location>
    <ligand>
        <name>substrate</name>
    </ligand>
</feature>
<keyword evidence="5 8" id="KW-0457">Lysine biosynthesis</keyword>
<accession>A0ABU5E5C5</accession>
<proteinExistence type="inferred from homology"/>
<feature type="binding site" evidence="8">
    <location>
        <begin position="215"/>
        <end position="216"/>
    </location>
    <ligand>
        <name>substrate</name>
    </ligand>
</feature>
<evidence type="ECO:0000313" key="10">
    <source>
        <dbReference type="EMBL" id="MDY0881522.1"/>
    </source>
</evidence>
<keyword evidence="11" id="KW-1185">Reference proteome</keyword>
<comment type="similarity">
    <text evidence="2 8">Belongs to the diaminopimelate epimerase family.</text>
</comment>
<evidence type="ECO:0000313" key="11">
    <source>
        <dbReference type="Proteomes" id="UP001279642"/>
    </source>
</evidence>
<feature type="active site" description="Proton donor" evidence="8">
    <location>
        <position position="82"/>
    </location>
</feature>
<feature type="binding site" evidence="8">
    <location>
        <position position="164"/>
    </location>
    <ligand>
        <name>substrate</name>
    </ligand>
</feature>
<dbReference type="EMBL" id="JAXCLW010000001">
    <property type="protein sequence ID" value="MDY0881522.1"/>
    <property type="molecule type" value="Genomic_DNA"/>
</dbReference>
<dbReference type="Pfam" id="PF01678">
    <property type="entry name" value="DAP_epimerase"/>
    <property type="match status" value="2"/>
</dbReference>
<dbReference type="EC" id="5.1.1.7" evidence="3 8"/>
<comment type="caution">
    <text evidence="10">The sequence shown here is derived from an EMBL/GenBank/DDBJ whole genome shotgun (WGS) entry which is preliminary data.</text>
</comment>
<gene>
    <name evidence="8 10" type="primary">dapF</name>
    <name evidence="10" type="ORF">SMD27_01570</name>
</gene>
<evidence type="ECO:0000256" key="3">
    <source>
        <dbReference type="ARBA" id="ARBA00013080"/>
    </source>
</evidence>
<comment type="pathway">
    <text evidence="1 8">Amino-acid biosynthesis; L-lysine biosynthesis via DAP pathway; DL-2,6-diaminopimelate from LL-2,6-diaminopimelate: step 1/1.</text>
</comment>
<keyword evidence="8" id="KW-0963">Cytoplasm</keyword>
<dbReference type="InterPro" id="IPR001653">
    <property type="entry name" value="DAP_epimerase_DapF"/>
</dbReference>
<dbReference type="GO" id="GO:0008837">
    <property type="term" value="F:diaminopimelate epimerase activity"/>
    <property type="evidence" value="ECO:0007669"/>
    <property type="project" value="UniProtKB-EC"/>
</dbReference>
<dbReference type="SUPFAM" id="SSF54506">
    <property type="entry name" value="Diaminopimelate epimerase-like"/>
    <property type="match status" value="2"/>
</dbReference>
<evidence type="ECO:0000256" key="1">
    <source>
        <dbReference type="ARBA" id="ARBA00005196"/>
    </source>
</evidence>
<reference evidence="10 11" key="1">
    <citation type="journal article" date="2016" name="Antonie Van Leeuwenhoek">
        <title>Dongia soli sp. nov., isolated from soil from Dokdo, Korea.</title>
        <authorList>
            <person name="Kim D.U."/>
            <person name="Lee H."/>
            <person name="Kim H."/>
            <person name="Kim S.G."/>
            <person name="Ka J.O."/>
        </authorList>
    </citation>
    <scope>NUCLEOTIDE SEQUENCE [LARGE SCALE GENOMIC DNA]</scope>
    <source>
        <strain evidence="10 11">D78</strain>
    </source>
</reference>
<dbReference type="Proteomes" id="UP001279642">
    <property type="component" value="Unassembled WGS sequence"/>
</dbReference>
<comment type="function">
    <text evidence="8">Catalyzes the stereoinversion of LL-2,6-diaminopimelate (L,L-DAP) to meso-diaminopimelate (meso-DAP), a precursor of L-lysine and an essential component of the bacterial peptidoglycan.</text>
</comment>
<dbReference type="PROSITE" id="PS01326">
    <property type="entry name" value="DAP_EPIMERASE"/>
    <property type="match status" value="1"/>
</dbReference>
<evidence type="ECO:0000256" key="5">
    <source>
        <dbReference type="ARBA" id="ARBA00023154"/>
    </source>
</evidence>
<evidence type="ECO:0000256" key="6">
    <source>
        <dbReference type="ARBA" id="ARBA00023235"/>
    </source>
</evidence>
<feature type="binding site" evidence="8">
    <location>
        <position position="197"/>
    </location>
    <ligand>
        <name>substrate</name>
    </ligand>
</feature>
<feature type="binding site" evidence="8">
    <location>
        <position position="53"/>
    </location>
    <ligand>
        <name>substrate</name>
    </ligand>
</feature>
<comment type="catalytic activity">
    <reaction evidence="7 8">
        <text>(2S,6S)-2,6-diaminopimelate = meso-2,6-diaminopimelate</text>
        <dbReference type="Rhea" id="RHEA:15393"/>
        <dbReference type="ChEBI" id="CHEBI:57609"/>
        <dbReference type="ChEBI" id="CHEBI:57791"/>
        <dbReference type="EC" id="5.1.1.7"/>
    </reaction>
</comment>
<evidence type="ECO:0000256" key="7">
    <source>
        <dbReference type="ARBA" id="ARBA00051712"/>
    </source>
</evidence>
<feature type="binding site" evidence="8">
    <location>
        <begin position="83"/>
        <end position="84"/>
    </location>
    <ligand>
        <name>substrate</name>
    </ligand>
</feature>
<sequence length="291" mass="31357">MATVSAGAKLPFSKMHGLGNDFVVLDARKHPLVLCEHQFRAIADRRRGIGCDQVIVLESARHPDADLFMRIRNPDGSEASACGNATRCIAARVMGETGRAHAVIETVAGLLMAEREPGGEEISVDMGEARLDSSDIPLAEACNTLHLPIALGPLQDGVAVSMGNPHAVFFVPDVMTIDLPSLGPQLEHHSLFPARANIEVVQVIDRRRLRMRVWERGAGITQACGSGACAVLVAAVRRNLTDRTADVVLDGGRLIIDWLDNGHVRMTGAWAQSFSGEIDLARLSDREGDHV</sequence>
<keyword evidence="4 8" id="KW-0028">Amino-acid biosynthesis</keyword>
<evidence type="ECO:0000256" key="8">
    <source>
        <dbReference type="HAMAP-Rule" id="MF_00197"/>
    </source>
</evidence>
<feature type="site" description="Could be important to modulate the pK values of the two catalytic cysteine residues" evidence="8">
    <location>
        <position position="215"/>
    </location>
</feature>
<organism evidence="10 11">
    <name type="scientific">Dongia soli</name>
    <dbReference type="NCBI Taxonomy" id="600628"/>
    <lineage>
        <taxon>Bacteria</taxon>
        <taxon>Pseudomonadati</taxon>
        <taxon>Pseudomonadota</taxon>
        <taxon>Alphaproteobacteria</taxon>
        <taxon>Rhodospirillales</taxon>
        <taxon>Dongiaceae</taxon>
        <taxon>Dongia</taxon>
    </lineage>
</organism>